<keyword evidence="3" id="KW-0121">Carboxypeptidase</keyword>
<organism evidence="3 4">
    <name type="scientific">Paractinoplanes atraurantiacus</name>
    <dbReference type="NCBI Taxonomy" id="1036182"/>
    <lineage>
        <taxon>Bacteria</taxon>
        <taxon>Bacillati</taxon>
        <taxon>Actinomycetota</taxon>
        <taxon>Actinomycetes</taxon>
        <taxon>Micromonosporales</taxon>
        <taxon>Micromonosporaceae</taxon>
        <taxon>Paractinoplanes</taxon>
    </lineage>
</organism>
<dbReference type="Gene3D" id="2.60.40.1120">
    <property type="entry name" value="Carboxypeptidase-like, regulatory domain"/>
    <property type="match status" value="2"/>
</dbReference>
<dbReference type="InterPro" id="IPR051417">
    <property type="entry name" value="SDr/BOS_complex"/>
</dbReference>
<dbReference type="Pfam" id="PF13620">
    <property type="entry name" value="CarboxypepD_reg"/>
    <property type="match status" value="2"/>
</dbReference>
<dbReference type="SUPFAM" id="SSF49464">
    <property type="entry name" value="Carboxypeptidase regulatory domain-like"/>
    <property type="match status" value="2"/>
</dbReference>
<evidence type="ECO:0000313" key="3">
    <source>
        <dbReference type="EMBL" id="SNY62868.1"/>
    </source>
</evidence>
<dbReference type="EMBL" id="OBDY01000024">
    <property type="protein sequence ID" value="SNY62868.1"/>
    <property type="molecule type" value="Genomic_DNA"/>
</dbReference>
<sequence>MHRRKVITATLAAAFVATTALAAPAQAAEADVDNGTITGRVVTPVGRPAAGIKVTVDDVSIARPFTTTTAADGRYSIEVPAGDSYVVSFTNGHLQQYSPRALSYEQAKVYTVREGRTLRVSERLFKPATLTGRLTDENGAAVAGASVDFVNTENAFGLRVTTDANGYYRFDKLAPGSVKVQFHAADGRQQWAHQAASYEEADVATLELGRVTTVSDSLLAP</sequence>
<accession>A0A285JRI9</accession>
<feature type="signal peptide" evidence="2">
    <location>
        <begin position="1"/>
        <end position="22"/>
    </location>
</feature>
<dbReference type="RefSeq" id="WP_179855496.1">
    <property type="nucleotide sequence ID" value="NZ_OBDY01000024.1"/>
</dbReference>
<dbReference type="GO" id="GO:0004180">
    <property type="term" value="F:carboxypeptidase activity"/>
    <property type="evidence" value="ECO:0007669"/>
    <property type="project" value="UniProtKB-KW"/>
</dbReference>
<feature type="chain" id="PRO_5012696086" evidence="2">
    <location>
        <begin position="23"/>
        <end position="221"/>
    </location>
</feature>
<name>A0A285JRI9_9ACTN</name>
<keyword evidence="3" id="KW-0645">Protease</keyword>
<dbReference type="InterPro" id="IPR008969">
    <property type="entry name" value="CarboxyPept-like_regulatory"/>
</dbReference>
<gene>
    <name evidence="3" type="ORF">SAMN05421748_12460</name>
</gene>
<dbReference type="Proteomes" id="UP000219612">
    <property type="component" value="Unassembled WGS sequence"/>
</dbReference>
<proteinExistence type="predicted"/>
<keyword evidence="1 2" id="KW-0732">Signal</keyword>
<dbReference type="AlphaFoldDB" id="A0A285JRI9"/>
<keyword evidence="4" id="KW-1185">Reference proteome</keyword>
<dbReference type="PANTHER" id="PTHR23303">
    <property type="entry name" value="CARBOXYPEPTIDASE REGULATORY REGION-CONTAINING"/>
    <property type="match status" value="1"/>
</dbReference>
<keyword evidence="3" id="KW-0378">Hydrolase</keyword>
<evidence type="ECO:0000313" key="4">
    <source>
        <dbReference type="Proteomes" id="UP000219612"/>
    </source>
</evidence>
<evidence type="ECO:0000256" key="2">
    <source>
        <dbReference type="SAM" id="SignalP"/>
    </source>
</evidence>
<evidence type="ECO:0000256" key="1">
    <source>
        <dbReference type="ARBA" id="ARBA00022729"/>
    </source>
</evidence>
<protein>
    <submittedName>
        <fullName evidence="3">Carboxypeptidase regulatory-like domain-containing protein</fullName>
    </submittedName>
</protein>
<reference evidence="4" key="1">
    <citation type="submission" date="2017-09" db="EMBL/GenBank/DDBJ databases">
        <authorList>
            <person name="Varghese N."/>
            <person name="Submissions S."/>
        </authorList>
    </citation>
    <scope>NUCLEOTIDE SEQUENCE [LARGE SCALE GENOMIC DNA]</scope>
    <source>
        <strain evidence="4">CGMCC 4.6857</strain>
    </source>
</reference>